<sequence length="61" mass="6966">MDTFLGIPCKGWPSIALWIAVIIIPWTYSLYFLKQIDRSGVERWGAKTAKKDQSSNNLSIH</sequence>
<evidence type="ECO:0000313" key="3">
    <source>
        <dbReference type="Proteomes" id="UP000271256"/>
    </source>
</evidence>
<accession>A0A494WWK8</accession>
<dbReference type="Proteomes" id="UP000271256">
    <property type="component" value="Unassembled WGS sequence"/>
</dbReference>
<keyword evidence="1" id="KW-0472">Membrane</keyword>
<keyword evidence="1" id="KW-1133">Transmembrane helix</keyword>
<name>A0A494WWK8_9FIRM</name>
<dbReference type="EMBL" id="RBWE01000001">
    <property type="protein sequence ID" value="RKO66662.1"/>
    <property type="molecule type" value="Genomic_DNA"/>
</dbReference>
<evidence type="ECO:0000313" key="2">
    <source>
        <dbReference type="EMBL" id="RKO66662.1"/>
    </source>
</evidence>
<keyword evidence="3" id="KW-1185">Reference proteome</keyword>
<feature type="transmembrane region" description="Helical" evidence="1">
    <location>
        <begin position="12"/>
        <end position="33"/>
    </location>
</feature>
<comment type="caution">
    <text evidence="2">The sequence shown here is derived from an EMBL/GenBank/DDBJ whole genome shotgun (WGS) entry which is preliminary data.</text>
</comment>
<organism evidence="2 3">
    <name type="scientific">Desulfofundulus salinus</name>
    <dbReference type="NCBI Taxonomy" id="2419843"/>
    <lineage>
        <taxon>Bacteria</taxon>
        <taxon>Bacillati</taxon>
        <taxon>Bacillota</taxon>
        <taxon>Clostridia</taxon>
        <taxon>Eubacteriales</taxon>
        <taxon>Peptococcaceae</taxon>
        <taxon>Desulfofundulus</taxon>
    </lineage>
</organism>
<keyword evidence="1" id="KW-0812">Transmembrane</keyword>
<dbReference type="RefSeq" id="WP_121451090.1">
    <property type="nucleotide sequence ID" value="NZ_RBWE01000001.1"/>
</dbReference>
<evidence type="ECO:0000256" key="1">
    <source>
        <dbReference type="SAM" id="Phobius"/>
    </source>
</evidence>
<reference evidence="2 3" key="1">
    <citation type="submission" date="2018-10" db="EMBL/GenBank/DDBJ databases">
        <authorList>
            <person name="Grouzdev D.S."/>
            <person name="Krutkina M.S."/>
            <person name="Tourova T.P."/>
            <person name="Nazina T.N."/>
        </authorList>
    </citation>
    <scope>NUCLEOTIDE SEQUENCE [LARGE SCALE GENOMIC DNA]</scope>
    <source>
        <strain evidence="2 3">435</strain>
    </source>
</reference>
<dbReference type="AlphaFoldDB" id="A0A494WWK8"/>
<protein>
    <submittedName>
        <fullName evidence="2">Uncharacterized protein</fullName>
    </submittedName>
</protein>
<gene>
    <name evidence="2" type="ORF">D7024_06690</name>
</gene>
<proteinExistence type="predicted"/>